<sequence>MKKYILLILLNVIVTALFAQKKVLETSIPPGKNFDKAEFRLWYADSITLKGILVLMPGSNGDGRDMVQDAFWQNLARKNNLALLGCRFTDKQHEHMDIEKYIDVKAGSGQALINAINFLATQSKHPELENAPLLLWGFSAGGEFNYEFVCWKPERVLAFVVNKGGIYYSALAPAAAREVPGLLLTGEKDMESRTNAIKGIYEMNRRFGAVWCYASEPGMKHELGKTQQLAAMFFNKMIAIRLAGDSAKNGKIKMQTIPPTGGYLGSSKTESYYPATQAGTDASASWLPDTQFADAWMQFLRGEL</sequence>
<dbReference type="AlphaFoldDB" id="A0A4Q5LR50"/>
<comment type="caution">
    <text evidence="1">The sequence shown here is derived from an EMBL/GenBank/DDBJ whole genome shotgun (WGS) entry which is preliminary data.</text>
</comment>
<reference evidence="1 2" key="1">
    <citation type="submission" date="2019-02" db="EMBL/GenBank/DDBJ databases">
        <title>Bacterial novel species Mucilaginibacter sp. 17JY9-4 isolated from soil.</title>
        <authorList>
            <person name="Jung H.-Y."/>
        </authorList>
    </citation>
    <scope>NUCLEOTIDE SEQUENCE [LARGE SCALE GENOMIC DNA]</scope>
    <source>
        <strain evidence="1 2">17JY9-4</strain>
    </source>
</reference>
<dbReference type="InterPro" id="IPR029058">
    <property type="entry name" value="AB_hydrolase_fold"/>
</dbReference>
<proteinExistence type="predicted"/>
<dbReference type="SUPFAM" id="SSF53474">
    <property type="entry name" value="alpha/beta-Hydrolases"/>
    <property type="match status" value="1"/>
</dbReference>
<dbReference type="OrthoDB" id="982518at2"/>
<protein>
    <recommendedName>
        <fullName evidence="3">Alpha/beta hydrolase</fullName>
    </recommendedName>
</protein>
<organism evidence="1 2">
    <name type="scientific">Mucilaginibacter terrigena</name>
    <dbReference type="NCBI Taxonomy" id="2492395"/>
    <lineage>
        <taxon>Bacteria</taxon>
        <taxon>Pseudomonadati</taxon>
        <taxon>Bacteroidota</taxon>
        <taxon>Sphingobacteriia</taxon>
        <taxon>Sphingobacteriales</taxon>
        <taxon>Sphingobacteriaceae</taxon>
        <taxon>Mucilaginibacter</taxon>
    </lineage>
</organism>
<evidence type="ECO:0008006" key="3">
    <source>
        <dbReference type="Google" id="ProtNLM"/>
    </source>
</evidence>
<keyword evidence="2" id="KW-1185">Reference proteome</keyword>
<evidence type="ECO:0000313" key="2">
    <source>
        <dbReference type="Proteomes" id="UP000293331"/>
    </source>
</evidence>
<dbReference type="EMBL" id="SEWG01000001">
    <property type="protein sequence ID" value="RYU91952.1"/>
    <property type="molecule type" value="Genomic_DNA"/>
</dbReference>
<dbReference type="Gene3D" id="3.40.50.1820">
    <property type="entry name" value="alpha/beta hydrolase"/>
    <property type="match status" value="1"/>
</dbReference>
<evidence type="ECO:0000313" key="1">
    <source>
        <dbReference type="EMBL" id="RYU91952.1"/>
    </source>
</evidence>
<accession>A0A4Q5LR50</accession>
<gene>
    <name evidence="1" type="ORF">EWM62_00485</name>
</gene>
<dbReference type="RefSeq" id="WP_129874681.1">
    <property type="nucleotide sequence ID" value="NZ_SEWG01000001.1"/>
</dbReference>
<dbReference type="Proteomes" id="UP000293331">
    <property type="component" value="Unassembled WGS sequence"/>
</dbReference>
<name>A0A4Q5LR50_9SPHI</name>